<dbReference type="STRING" id="1314781.A0A165KD35"/>
<evidence type="ECO:0008006" key="4">
    <source>
        <dbReference type="Google" id="ProtNLM"/>
    </source>
</evidence>
<dbReference type="Pfam" id="PF04177">
    <property type="entry name" value="TAP42"/>
    <property type="match status" value="1"/>
</dbReference>
<feature type="compositionally biased region" description="Basic and acidic residues" evidence="1">
    <location>
        <begin position="344"/>
        <end position="367"/>
    </location>
</feature>
<evidence type="ECO:0000313" key="2">
    <source>
        <dbReference type="EMBL" id="KZV96155.1"/>
    </source>
</evidence>
<dbReference type="FunCoup" id="A0A165KD35">
    <property type="interactions" value="496"/>
</dbReference>
<protein>
    <recommendedName>
        <fullName evidence="4">TAP42-like protein</fullName>
    </recommendedName>
</protein>
<dbReference type="InterPro" id="IPR038511">
    <property type="entry name" value="TAP42/TAP46-like_sf"/>
</dbReference>
<dbReference type="InterPro" id="IPR007304">
    <property type="entry name" value="TAP46-like"/>
</dbReference>
<feature type="compositionally biased region" description="Polar residues" evidence="1">
    <location>
        <begin position="320"/>
        <end position="329"/>
    </location>
</feature>
<feature type="region of interest" description="Disordered" evidence="1">
    <location>
        <begin position="313"/>
        <end position="374"/>
    </location>
</feature>
<dbReference type="PANTHER" id="PTHR10933">
    <property type="entry name" value="IMMUNOGLOBULIN-BINDING PROTEIN 1"/>
    <property type="match status" value="1"/>
</dbReference>
<organism evidence="2 3">
    <name type="scientific">Exidia glandulosa HHB12029</name>
    <dbReference type="NCBI Taxonomy" id="1314781"/>
    <lineage>
        <taxon>Eukaryota</taxon>
        <taxon>Fungi</taxon>
        <taxon>Dikarya</taxon>
        <taxon>Basidiomycota</taxon>
        <taxon>Agaricomycotina</taxon>
        <taxon>Agaricomycetes</taxon>
        <taxon>Auriculariales</taxon>
        <taxon>Exidiaceae</taxon>
        <taxon>Exidia</taxon>
    </lineage>
</organism>
<dbReference type="GO" id="GO:0035303">
    <property type="term" value="P:regulation of dephosphorylation"/>
    <property type="evidence" value="ECO:0007669"/>
    <property type="project" value="TreeGrafter"/>
</dbReference>
<sequence length="374" mass="41648">MAQHDIPLVDLLRRALRNGAKAVNMSAADDETQEIIASALSDLRTVSTRVDSLALFSPNETVDDLTARDMVYLFAPFALSELKGRLRTPDPADRVINLKEAQILLRRFTSMLDQYDVVPTEDKALWSTASTDPARRRETKINQYKNEKAVRAMIDSLRASRGQPTVDGGTEFDDILALLPEEGTPPSDDDDDGSRKVILLCLRLMWSKAQAQLGSMEQELEVLRSIPPPPPGPPAPGEQDDATWRLDSRVVPGTRGPLLDSKGKPLRPFTILPAGAASDRQRLQAEVFRPDHRLPTMTIDEYLEEERQRGNIIEGGGQASLDQPTTSEQLAMDAEDDGTFFGEQKAEEKRQKDEKWAQYTDTHRKGEGNTMNRG</sequence>
<reference evidence="2 3" key="1">
    <citation type="journal article" date="2016" name="Mol. Biol. Evol.">
        <title>Comparative Genomics of Early-Diverging Mushroom-Forming Fungi Provides Insights into the Origins of Lignocellulose Decay Capabilities.</title>
        <authorList>
            <person name="Nagy L.G."/>
            <person name="Riley R."/>
            <person name="Tritt A."/>
            <person name="Adam C."/>
            <person name="Daum C."/>
            <person name="Floudas D."/>
            <person name="Sun H."/>
            <person name="Yadav J.S."/>
            <person name="Pangilinan J."/>
            <person name="Larsson K.H."/>
            <person name="Matsuura K."/>
            <person name="Barry K."/>
            <person name="Labutti K."/>
            <person name="Kuo R."/>
            <person name="Ohm R.A."/>
            <person name="Bhattacharya S.S."/>
            <person name="Shirouzu T."/>
            <person name="Yoshinaga Y."/>
            <person name="Martin F.M."/>
            <person name="Grigoriev I.V."/>
            <person name="Hibbett D.S."/>
        </authorList>
    </citation>
    <scope>NUCLEOTIDE SEQUENCE [LARGE SCALE GENOMIC DNA]</scope>
    <source>
        <strain evidence="2 3">HHB12029</strain>
    </source>
</reference>
<proteinExistence type="predicted"/>
<dbReference type="InParanoid" id="A0A165KD35"/>
<dbReference type="PANTHER" id="PTHR10933:SF9">
    <property type="entry name" value="IMMUNOGLOBULIN-BINDING PROTEIN 1"/>
    <property type="match status" value="1"/>
</dbReference>
<keyword evidence="3" id="KW-1185">Reference proteome</keyword>
<dbReference type="Proteomes" id="UP000077266">
    <property type="component" value="Unassembled WGS sequence"/>
</dbReference>
<evidence type="ECO:0000256" key="1">
    <source>
        <dbReference type="SAM" id="MobiDB-lite"/>
    </source>
</evidence>
<accession>A0A165KD35</accession>
<dbReference type="GO" id="GO:0009966">
    <property type="term" value="P:regulation of signal transduction"/>
    <property type="evidence" value="ECO:0007669"/>
    <property type="project" value="InterPro"/>
</dbReference>
<name>A0A165KD35_EXIGL</name>
<dbReference type="EMBL" id="KV425946">
    <property type="protein sequence ID" value="KZV96155.1"/>
    <property type="molecule type" value="Genomic_DNA"/>
</dbReference>
<dbReference type="GO" id="GO:0051721">
    <property type="term" value="F:protein phosphatase 2A binding"/>
    <property type="evidence" value="ECO:0007669"/>
    <property type="project" value="TreeGrafter"/>
</dbReference>
<dbReference type="GO" id="GO:0005829">
    <property type="term" value="C:cytosol"/>
    <property type="evidence" value="ECO:0007669"/>
    <property type="project" value="TreeGrafter"/>
</dbReference>
<dbReference type="OrthoDB" id="10261753at2759"/>
<gene>
    <name evidence="2" type="ORF">EXIGLDRAFT_671305</name>
</gene>
<dbReference type="Gene3D" id="1.25.40.540">
    <property type="entry name" value="TAP42-like family"/>
    <property type="match status" value="1"/>
</dbReference>
<dbReference type="AlphaFoldDB" id="A0A165KD35"/>
<evidence type="ECO:0000313" key="3">
    <source>
        <dbReference type="Proteomes" id="UP000077266"/>
    </source>
</evidence>